<keyword evidence="2" id="KW-0238">DNA-binding</keyword>
<dbReference type="InterPro" id="IPR015300">
    <property type="entry name" value="DNA-bd_pseudobarrel_sf"/>
</dbReference>
<sequence>MEEEEQAAKFPYTFMRTLTRTNVDKHKGFLELPMKVSKVCWALGMEGEMKMVVGAAVEDRDRSVHSEHDMHVMRSSEEGQEWMLRWWSGRKQGRGDRISGSGWLSFVSANKLACGDVVALTLLSLSLLSISILQRAAVPAKVTGSAKAVEEVSTHVASSSPLPLLQQAVALPGPAGQGRRVLCYLKLQQSHMQEGKPILMDLPSQFTRQLLPLAWNAESSAQNSSLHYAFTSSDWLREHGIQVGDFCVFELLQDADDIQGSTDDLHLDMLWFRASRDETL</sequence>
<name>A0A9D4U529_ADICA</name>
<evidence type="ECO:0000259" key="5">
    <source>
        <dbReference type="PROSITE" id="PS50863"/>
    </source>
</evidence>
<reference evidence="6" key="1">
    <citation type="submission" date="2021-01" db="EMBL/GenBank/DDBJ databases">
        <title>Adiantum capillus-veneris genome.</title>
        <authorList>
            <person name="Fang Y."/>
            <person name="Liao Q."/>
        </authorList>
    </citation>
    <scope>NUCLEOTIDE SEQUENCE</scope>
    <source>
        <strain evidence="6">H3</strain>
        <tissue evidence="6">Leaf</tissue>
    </source>
</reference>
<dbReference type="CDD" id="cd10017">
    <property type="entry name" value="B3_DNA"/>
    <property type="match status" value="1"/>
</dbReference>
<dbReference type="AlphaFoldDB" id="A0A9D4U529"/>
<organism evidence="6 7">
    <name type="scientific">Adiantum capillus-veneris</name>
    <name type="common">Maidenhair fern</name>
    <dbReference type="NCBI Taxonomy" id="13818"/>
    <lineage>
        <taxon>Eukaryota</taxon>
        <taxon>Viridiplantae</taxon>
        <taxon>Streptophyta</taxon>
        <taxon>Embryophyta</taxon>
        <taxon>Tracheophyta</taxon>
        <taxon>Polypodiopsida</taxon>
        <taxon>Polypodiidae</taxon>
        <taxon>Polypodiales</taxon>
        <taxon>Pteridineae</taxon>
        <taxon>Pteridaceae</taxon>
        <taxon>Vittarioideae</taxon>
        <taxon>Adiantum</taxon>
    </lineage>
</organism>
<evidence type="ECO:0000256" key="3">
    <source>
        <dbReference type="ARBA" id="ARBA00023163"/>
    </source>
</evidence>
<evidence type="ECO:0000313" key="7">
    <source>
        <dbReference type="Proteomes" id="UP000886520"/>
    </source>
</evidence>
<evidence type="ECO:0000256" key="4">
    <source>
        <dbReference type="ARBA" id="ARBA00023242"/>
    </source>
</evidence>
<keyword evidence="4" id="KW-0539">Nucleus</keyword>
<protein>
    <recommendedName>
        <fullName evidence="5">TF-B3 domain-containing protein</fullName>
    </recommendedName>
</protein>
<dbReference type="PROSITE" id="PS50863">
    <property type="entry name" value="B3"/>
    <property type="match status" value="1"/>
</dbReference>
<dbReference type="GO" id="GO:0003677">
    <property type="term" value="F:DNA binding"/>
    <property type="evidence" value="ECO:0007669"/>
    <property type="project" value="UniProtKB-KW"/>
</dbReference>
<keyword evidence="3" id="KW-0804">Transcription</keyword>
<accession>A0A9D4U529</accession>
<dbReference type="Gene3D" id="2.40.330.10">
    <property type="entry name" value="DNA-binding pseudobarrel domain"/>
    <property type="match status" value="1"/>
</dbReference>
<dbReference type="EMBL" id="JABFUD020000023">
    <property type="protein sequence ID" value="KAI5061532.1"/>
    <property type="molecule type" value="Genomic_DNA"/>
</dbReference>
<feature type="domain" description="TF-B3" evidence="5">
    <location>
        <begin position="72"/>
        <end position="136"/>
    </location>
</feature>
<keyword evidence="1" id="KW-0805">Transcription regulation</keyword>
<gene>
    <name evidence="6" type="ORF">GOP47_0024037</name>
</gene>
<evidence type="ECO:0000313" key="6">
    <source>
        <dbReference type="EMBL" id="KAI5061532.1"/>
    </source>
</evidence>
<dbReference type="SUPFAM" id="SSF101936">
    <property type="entry name" value="DNA-binding pseudobarrel domain"/>
    <property type="match status" value="1"/>
</dbReference>
<dbReference type="InterPro" id="IPR003340">
    <property type="entry name" value="B3_DNA-bd"/>
</dbReference>
<keyword evidence="7" id="KW-1185">Reference proteome</keyword>
<evidence type="ECO:0000256" key="2">
    <source>
        <dbReference type="ARBA" id="ARBA00023125"/>
    </source>
</evidence>
<proteinExistence type="predicted"/>
<dbReference type="Proteomes" id="UP000886520">
    <property type="component" value="Chromosome 23"/>
</dbReference>
<evidence type="ECO:0000256" key="1">
    <source>
        <dbReference type="ARBA" id="ARBA00023015"/>
    </source>
</evidence>
<comment type="caution">
    <text evidence="6">The sequence shown here is derived from an EMBL/GenBank/DDBJ whole genome shotgun (WGS) entry which is preliminary data.</text>
</comment>